<evidence type="ECO:0008006" key="4">
    <source>
        <dbReference type="Google" id="ProtNLM"/>
    </source>
</evidence>
<keyword evidence="3" id="KW-1185">Reference proteome</keyword>
<organism evidence="2 3">
    <name type="scientific">Geomonas silvestris</name>
    <dbReference type="NCBI Taxonomy" id="2740184"/>
    <lineage>
        <taxon>Bacteria</taxon>
        <taxon>Pseudomonadati</taxon>
        <taxon>Thermodesulfobacteriota</taxon>
        <taxon>Desulfuromonadia</taxon>
        <taxon>Geobacterales</taxon>
        <taxon>Geobacteraceae</taxon>
        <taxon>Geomonas</taxon>
    </lineage>
</organism>
<dbReference type="PROSITE" id="PS51257">
    <property type="entry name" value="PROKAR_LIPOPROTEIN"/>
    <property type="match status" value="1"/>
</dbReference>
<reference evidence="3" key="1">
    <citation type="submission" date="2020-06" db="EMBL/GenBank/DDBJ databases">
        <title>Draft genomic sequence of Geomonas sp. Red330.</title>
        <authorList>
            <person name="Itoh H."/>
            <person name="Zhenxing X."/>
            <person name="Ushijima N."/>
            <person name="Masuda Y."/>
            <person name="Shiratori Y."/>
            <person name="Senoo K."/>
        </authorList>
    </citation>
    <scope>NUCLEOTIDE SEQUENCE [LARGE SCALE GENOMIC DNA]</scope>
    <source>
        <strain evidence="3">Red330</strain>
    </source>
</reference>
<dbReference type="EMBL" id="BLXX01000003">
    <property type="protein sequence ID" value="GFO59181.1"/>
    <property type="molecule type" value="Genomic_DNA"/>
</dbReference>
<protein>
    <recommendedName>
        <fullName evidence="4">Transporter</fullName>
    </recommendedName>
</protein>
<evidence type="ECO:0000256" key="1">
    <source>
        <dbReference type="SAM" id="SignalP"/>
    </source>
</evidence>
<evidence type="ECO:0000313" key="2">
    <source>
        <dbReference type="EMBL" id="GFO59181.1"/>
    </source>
</evidence>
<dbReference type="SUPFAM" id="SSF56935">
    <property type="entry name" value="Porins"/>
    <property type="match status" value="1"/>
</dbReference>
<dbReference type="Proteomes" id="UP000556026">
    <property type="component" value="Unassembled WGS sequence"/>
</dbReference>
<gene>
    <name evidence="2" type="ORF">GMST_15060</name>
</gene>
<name>A0A6V8MGR5_9BACT</name>
<feature type="signal peptide" evidence="1">
    <location>
        <begin position="1"/>
        <end position="29"/>
    </location>
</feature>
<dbReference type="RefSeq" id="WP_183354013.1">
    <property type="nucleotide sequence ID" value="NZ_BLXX01000003.1"/>
</dbReference>
<dbReference type="AlphaFoldDB" id="A0A6V8MGR5"/>
<accession>A0A6V8MGR5</accession>
<keyword evidence="1" id="KW-0732">Signal</keyword>
<proteinExistence type="predicted"/>
<feature type="chain" id="PRO_5028232692" description="Transporter" evidence="1">
    <location>
        <begin position="30"/>
        <end position="328"/>
    </location>
</feature>
<comment type="caution">
    <text evidence="2">The sequence shown here is derived from an EMBL/GenBank/DDBJ whole genome shotgun (WGS) entry which is preliminary data.</text>
</comment>
<evidence type="ECO:0000313" key="3">
    <source>
        <dbReference type="Proteomes" id="UP000556026"/>
    </source>
</evidence>
<sequence>MTLLRNLSGTLKAALVAGCLLAGSGTAWAGSCCGGGSNTALMVPKYAKAVADLSFDYENYHGFWNQNGRHTSDPPGADLNQYRLNLGGAYRFFEDWQVSLIIPYLWNDNTYSGVSSQTSGLGDTTLSVWYDLLDDTSPWRVHTARDLVPAVSIGLSLLLPTGYSPYDDLKSSFDVTGRGFYRLDGNLYIEKMIRHWDLSLAASYGTYFERSVNREYGKYVEPYHKDLGDRTFLSASLGYGFLLGTGGDTLTTTASYAYLDEADVSYNGQRDPNSGFMKQSVGGMLSFAGTDRDWSVRAGWNHAIRESGWGRNFPTTDIFTVGVRYVFR</sequence>